<gene>
    <name evidence="3" type="ORF">HMPREF9302_06975</name>
</gene>
<dbReference type="RefSeq" id="WP_036855994.1">
    <property type="nucleotide sequence ID" value="NZ_JRNU01000035.1"/>
</dbReference>
<organism evidence="3 4">
    <name type="scientific">Prevotella amnii DNF00058</name>
    <dbReference type="NCBI Taxonomy" id="1401066"/>
    <lineage>
        <taxon>Bacteria</taxon>
        <taxon>Pseudomonadati</taxon>
        <taxon>Bacteroidota</taxon>
        <taxon>Bacteroidia</taxon>
        <taxon>Bacteroidales</taxon>
        <taxon>Prevotellaceae</taxon>
        <taxon>Prevotella</taxon>
    </lineage>
</organism>
<keyword evidence="1" id="KW-0472">Membrane</keyword>
<dbReference type="Pfam" id="PF13231">
    <property type="entry name" value="PMT_2"/>
    <property type="match status" value="1"/>
</dbReference>
<feature type="transmembrane region" description="Helical" evidence="1">
    <location>
        <begin position="380"/>
        <end position="399"/>
    </location>
</feature>
<evidence type="ECO:0000313" key="4">
    <source>
        <dbReference type="Proteomes" id="UP000029614"/>
    </source>
</evidence>
<feature type="transmembrane region" description="Helical" evidence="1">
    <location>
        <begin position="84"/>
        <end position="101"/>
    </location>
</feature>
<proteinExistence type="predicted"/>
<accession>A0A096D1W2</accession>
<feature type="transmembrane region" description="Helical" evidence="1">
    <location>
        <begin position="199"/>
        <end position="220"/>
    </location>
</feature>
<comment type="caution">
    <text evidence="3">The sequence shown here is derived from an EMBL/GenBank/DDBJ whole genome shotgun (WGS) entry which is preliminary data.</text>
</comment>
<dbReference type="OrthoDB" id="1099698at2"/>
<dbReference type="AlphaFoldDB" id="A0A096D1W2"/>
<dbReference type="InterPro" id="IPR038731">
    <property type="entry name" value="RgtA/B/C-like"/>
</dbReference>
<protein>
    <recommendedName>
        <fullName evidence="2">Glycosyltransferase RgtA/B/C/D-like domain-containing protein</fullName>
    </recommendedName>
</protein>
<feature type="transmembrane region" description="Helical" evidence="1">
    <location>
        <begin position="12"/>
        <end position="32"/>
    </location>
</feature>
<feature type="transmembrane region" description="Helical" evidence="1">
    <location>
        <begin position="107"/>
        <end position="125"/>
    </location>
</feature>
<feature type="domain" description="Glycosyltransferase RgtA/B/C/D-like" evidence="2">
    <location>
        <begin position="73"/>
        <end position="214"/>
    </location>
</feature>
<evidence type="ECO:0000259" key="2">
    <source>
        <dbReference type="Pfam" id="PF13231"/>
    </source>
</evidence>
<feature type="transmembrane region" description="Helical" evidence="1">
    <location>
        <begin position="154"/>
        <end position="187"/>
    </location>
</feature>
<evidence type="ECO:0000313" key="3">
    <source>
        <dbReference type="EMBL" id="KGF51504.1"/>
    </source>
</evidence>
<reference evidence="3 4" key="1">
    <citation type="submission" date="2014-07" db="EMBL/GenBank/DDBJ databases">
        <authorList>
            <person name="McCorrison J."/>
            <person name="Sanka R."/>
            <person name="Torralba M."/>
            <person name="Gillis M."/>
            <person name="Haft D.H."/>
            <person name="Methe B."/>
            <person name="Sutton G."/>
            <person name="Nelson K.E."/>
        </authorList>
    </citation>
    <scope>NUCLEOTIDE SEQUENCE [LARGE SCALE GENOMIC DNA]</scope>
    <source>
        <strain evidence="3 4">DNF00058</strain>
    </source>
</reference>
<keyword evidence="1" id="KW-0812">Transmembrane</keyword>
<keyword evidence="1" id="KW-1133">Transmembrane helix</keyword>
<feature type="transmembrane region" description="Helical" evidence="1">
    <location>
        <begin position="58"/>
        <end position="77"/>
    </location>
</feature>
<sequence length="542" mass="61911">MTINYTPPKHTFILFTFLIGFIYRCLTGLQGIDNVDVGFCNTFYECIFKYPEANSFNFLYYLTGVIGGFWEIVFGNYGLLGFRFFEAFTLTLSIFLLYSIFKKYIPWQYSLITISLCFVFPTITVTFHYDTFSYLLIAISAFCINKATKEKYCIWVILSGFFIGLSIFARIVNAALIALIIIPLFVFKKHERSKINIKAGVCFAIGIVLGCFLAVCMLLISHQEAYYIDAIQQAFCTLSNNNATHSKGNIIYKYFKSGINIALTIVVLLIIAKLTTIKQIKKYKDHILTKILLTIIIFILSYTSLPYTVALACSLLICLYAIINKNIGEGKVVVSYLIIATLIFPIGSDIGIAGVYNWIAGMAIFPAAYCYTKISKKWNSLLLITILCIGLSGIIKQAFKAYGAVKPRWKETTLVQNDRLNIYTDSANALQYQQVIKAINKEQDSNRRLLFLINQKSEYYYATHSLPFLGHTQTVIYTGQSLIDRLNERKAFFKSYPLIVELKKVKPLSETEEVSKLTHIWMKKQKYSVVYNDSYCTIYKRK</sequence>
<evidence type="ECO:0000256" key="1">
    <source>
        <dbReference type="SAM" id="Phobius"/>
    </source>
</evidence>
<feature type="transmembrane region" description="Helical" evidence="1">
    <location>
        <begin position="254"/>
        <end position="272"/>
    </location>
</feature>
<dbReference type="EMBL" id="JRNU01000035">
    <property type="protein sequence ID" value="KGF51504.1"/>
    <property type="molecule type" value="Genomic_DNA"/>
</dbReference>
<keyword evidence="4" id="KW-1185">Reference proteome</keyword>
<feature type="transmembrane region" description="Helical" evidence="1">
    <location>
        <begin position="292"/>
        <end position="323"/>
    </location>
</feature>
<dbReference type="Proteomes" id="UP000029614">
    <property type="component" value="Unassembled WGS sequence"/>
</dbReference>
<feature type="transmembrane region" description="Helical" evidence="1">
    <location>
        <begin position="335"/>
        <end position="359"/>
    </location>
</feature>
<name>A0A096D1W2_9BACT</name>